<gene>
    <name evidence="3" type="ORF">RIF29_12607</name>
</gene>
<dbReference type="GO" id="GO:0008168">
    <property type="term" value="F:methyltransferase activity"/>
    <property type="evidence" value="ECO:0007669"/>
    <property type="project" value="InterPro"/>
</dbReference>
<dbReference type="InterPro" id="IPR029063">
    <property type="entry name" value="SAM-dependent_MTases_sf"/>
</dbReference>
<proteinExistence type="predicted"/>
<dbReference type="GO" id="GO:0045488">
    <property type="term" value="P:pectin metabolic process"/>
    <property type="evidence" value="ECO:0007669"/>
    <property type="project" value="InterPro"/>
</dbReference>
<feature type="region of interest" description="Disordered" evidence="1">
    <location>
        <begin position="1"/>
        <end position="26"/>
    </location>
</feature>
<dbReference type="PANTHER" id="PTHR34208">
    <property type="entry name" value="S-ADENOSYL-L-METHIONINE-DEPENDENT METHYLTRANSFERASE-RELATED"/>
    <property type="match status" value="1"/>
</dbReference>
<keyword evidence="2" id="KW-0812">Transmembrane</keyword>
<sequence>MSRRPVNTSRRFGESGGGLFSSSKSRSSPVLTVGLLIVGGLFVIAYLYKGSGGFSSHFDSVSRVEEDYLCTGEVQRAIPILHKAYGDSLRKVLHIGPDSCYVVSKLLKEDETEAWGVEPYDIEDADRNCKSLIRKGIVRMADIKFPLPYRPKSFSLVIVSDAVDFLSSRYLNKTLPDLARVSADGMVIFTGFPGKLKAKVADVSKFGRAAKMRSSSWWVRYFHQTNLEENESASMKFVQASTANSYVPKCQIFHLKSLP</sequence>
<evidence type="ECO:0000256" key="1">
    <source>
        <dbReference type="SAM" id="MobiDB-lite"/>
    </source>
</evidence>
<evidence type="ECO:0000313" key="3">
    <source>
        <dbReference type="EMBL" id="KAK7283223.1"/>
    </source>
</evidence>
<dbReference type="AlphaFoldDB" id="A0AAN9INC3"/>
<dbReference type="Gene3D" id="3.40.50.150">
    <property type="entry name" value="Vaccinia Virus protein VP39"/>
    <property type="match status" value="1"/>
</dbReference>
<keyword evidence="4" id="KW-1185">Reference proteome</keyword>
<reference evidence="3 4" key="1">
    <citation type="submission" date="2024-01" db="EMBL/GenBank/DDBJ databases">
        <title>The genomes of 5 underutilized Papilionoideae crops provide insights into root nodulation and disease resistanc.</title>
        <authorList>
            <person name="Yuan L."/>
        </authorList>
    </citation>
    <scope>NUCLEOTIDE SEQUENCE [LARGE SCALE GENOMIC DNA]</scope>
    <source>
        <strain evidence="3">ZHUSHIDOU_FW_LH</strain>
        <tissue evidence="3">Leaf</tissue>
    </source>
</reference>
<evidence type="ECO:0000313" key="4">
    <source>
        <dbReference type="Proteomes" id="UP001372338"/>
    </source>
</evidence>
<comment type="caution">
    <text evidence="3">The sequence shown here is derived from an EMBL/GenBank/DDBJ whole genome shotgun (WGS) entry which is preliminary data.</text>
</comment>
<protein>
    <submittedName>
        <fullName evidence="3">Uncharacterized protein</fullName>
    </submittedName>
</protein>
<dbReference type="Proteomes" id="UP001372338">
    <property type="component" value="Unassembled WGS sequence"/>
</dbReference>
<feature type="transmembrane region" description="Helical" evidence="2">
    <location>
        <begin position="30"/>
        <end position="48"/>
    </location>
</feature>
<accession>A0AAN9INC3</accession>
<keyword evidence="2" id="KW-1133">Transmembrane helix</keyword>
<dbReference type="EMBL" id="JAYWIO010000002">
    <property type="protein sequence ID" value="KAK7283223.1"/>
    <property type="molecule type" value="Genomic_DNA"/>
</dbReference>
<name>A0AAN9INC3_CROPI</name>
<keyword evidence="2" id="KW-0472">Membrane</keyword>
<evidence type="ECO:0000256" key="2">
    <source>
        <dbReference type="SAM" id="Phobius"/>
    </source>
</evidence>
<dbReference type="InterPro" id="IPR044689">
    <property type="entry name" value="CGR2/3"/>
</dbReference>
<organism evidence="3 4">
    <name type="scientific">Crotalaria pallida</name>
    <name type="common">Smooth rattlebox</name>
    <name type="synonym">Crotalaria striata</name>
    <dbReference type="NCBI Taxonomy" id="3830"/>
    <lineage>
        <taxon>Eukaryota</taxon>
        <taxon>Viridiplantae</taxon>
        <taxon>Streptophyta</taxon>
        <taxon>Embryophyta</taxon>
        <taxon>Tracheophyta</taxon>
        <taxon>Spermatophyta</taxon>
        <taxon>Magnoliopsida</taxon>
        <taxon>eudicotyledons</taxon>
        <taxon>Gunneridae</taxon>
        <taxon>Pentapetalae</taxon>
        <taxon>rosids</taxon>
        <taxon>fabids</taxon>
        <taxon>Fabales</taxon>
        <taxon>Fabaceae</taxon>
        <taxon>Papilionoideae</taxon>
        <taxon>50 kb inversion clade</taxon>
        <taxon>genistoids sensu lato</taxon>
        <taxon>core genistoids</taxon>
        <taxon>Crotalarieae</taxon>
        <taxon>Crotalaria</taxon>
    </lineage>
</organism>
<dbReference type="PANTHER" id="PTHR34208:SF15">
    <property type="entry name" value="PROTEIN, PUTATIVE-RELATED"/>
    <property type="match status" value="1"/>
</dbReference>